<dbReference type="InterPro" id="IPR050662">
    <property type="entry name" value="Sec-metab_biosynth-thioest"/>
</dbReference>
<dbReference type="STRING" id="1432307.W9CL91"/>
<dbReference type="Pfam" id="PF17778">
    <property type="entry name" value="WHD_BLACT"/>
    <property type="match status" value="1"/>
</dbReference>
<dbReference type="InterPro" id="IPR041516">
    <property type="entry name" value="LACTB2_WH"/>
</dbReference>
<dbReference type="EMBL" id="AYSA01000124">
    <property type="protein sequence ID" value="ESZ96778.1"/>
    <property type="molecule type" value="Genomic_DNA"/>
</dbReference>
<protein>
    <submittedName>
        <fullName evidence="7">Putative metallo-beta-lactamase domain protein</fullName>
    </submittedName>
</protein>
<dbReference type="AlphaFoldDB" id="W9CL91"/>
<keyword evidence="8" id="KW-1185">Reference proteome</keyword>
<dbReference type="InterPro" id="IPR036866">
    <property type="entry name" value="RibonucZ/Hydroxyglut_hydro"/>
</dbReference>
<dbReference type="Gene3D" id="3.60.15.10">
    <property type="entry name" value="Ribonuclease Z/Hydroxyacylglutathione hydrolase-like"/>
    <property type="match status" value="1"/>
</dbReference>
<reference evidence="7 8" key="1">
    <citation type="journal article" date="2014" name="Genome Announc.">
        <title>Draft genome sequence of Sclerotinia borealis, a psychrophilic plant pathogenic fungus.</title>
        <authorList>
            <person name="Mardanov A.V."/>
            <person name="Beletsky A.V."/>
            <person name="Kadnikov V.V."/>
            <person name="Ignatov A.N."/>
            <person name="Ravin N.V."/>
        </authorList>
    </citation>
    <scope>NUCLEOTIDE SEQUENCE [LARGE SCALE GENOMIC DNA]</scope>
    <source>
        <strain evidence="8">F-4157</strain>
    </source>
</reference>
<accession>W9CL91</accession>
<dbReference type="Pfam" id="PF00753">
    <property type="entry name" value="Lactamase_B"/>
    <property type="match status" value="1"/>
</dbReference>
<evidence type="ECO:0000259" key="6">
    <source>
        <dbReference type="SMART" id="SM00849"/>
    </source>
</evidence>
<gene>
    <name evidence="7" type="ORF">SBOR_2848</name>
</gene>
<dbReference type="Proteomes" id="UP000019487">
    <property type="component" value="Unassembled WGS sequence"/>
</dbReference>
<dbReference type="CDD" id="cd07722">
    <property type="entry name" value="LACTB2-like_MBL-fold"/>
    <property type="match status" value="1"/>
</dbReference>
<dbReference type="FunFam" id="3.60.15.10:FF:000041">
    <property type="entry name" value="Metallo-beta-lactamase domain protein"/>
    <property type="match status" value="1"/>
</dbReference>
<dbReference type="GO" id="GO:0046872">
    <property type="term" value="F:metal ion binding"/>
    <property type="evidence" value="ECO:0007669"/>
    <property type="project" value="UniProtKB-KW"/>
</dbReference>
<dbReference type="InterPro" id="IPR001279">
    <property type="entry name" value="Metallo-B-lactamas"/>
</dbReference>
<evidence type="ECO:0000313" key="7">
    <source>
        <dbReference type="EMBL" id="ESZ96778.1"/>
    </source>
</evidence>
<dbReference type="FunFam" id="1.10.10.10:FF:000328">
    <property type="entry name" value="Lactamase beta 2"/>
    <property type="match status" value="1"/>
</dbReference>
<evidence type="ECO:0000313" key="8">
    <source>
        <dbReference type="Proteomes" id="UP000019487"/>
    </source>
</evidence>
<dbReference type="PANTHER" id="PTHR23131:SF0">
    <property type="entry name" value="ENDORIBONUCLEASE LACTB2"/>
    <property type="match status" value="1"/>
</dbReference>
<evidence type="ECO:0000256" key="5">
    <source>
        <dbReference type="ARBA" id="ARBA00022833"/>
    </source>
</evidence>
<sequence length="326" mass="36774">MLIKQRIDEPRLIGIASTPVPNIEEHSFIHIDAIYPKLHQENGNSTSASVRSRAIEPYCNSDSWWKSRKGTNTYLVGEGRKRLLIDTGEGRESWIRNLKDILKKEQATITSCILTHWHHDHVNGIDHLLEYSPKTIIYKNRPSEEQTDIKDGQTFVTEGATLRAVHSPGHTQDHMALILEEENAMFTGDNVLGHGTAVFEDLVTYLNSLEKMKGLFGGKAYPGHGAVIEDGPSKIGEYVRHRKERESQVIQVLKSAKSKPGVPINSDEEADEWTSMEIVKIIYRDVPETLHVPANGGIVQILHKLQADEKVVKEQDRWKLKARAAL</sequence>
<organism evidence="7 8">
    <name type="scientific">Sclerotinia borealis (strain F-4128)</name>
    <dbReference type="NCBI Taxonomy" id="1432307"/>
    <lineage>
        <taxon>Eukaryota</taxon>
        <taxon>Fungi</taxon>
        <taxon>Dikarya</taxon>
        <taxon>Ascomycota</taxon>
        <taxon>Pezizomycotina</taxon>
        <taxon>Leotiomycetes</taxon>
        <taxon>Helotiales</taxon>
        <taxon>Sclerotiniaceae</taxon>
        <taxon>Sclerotinia</taxon>
    </lineage>
</organism>
<keyword evidence="3" id="KW-0479">Metal-binding</keyword>
<comment type="caution">
    <text evidence="7">The sequence shown here is derived from an EMBL/GenBank/DDBJ whole genome shotgun (WGS) entry which is preliminary data.</text>
</comment>
<dbReference type="GO" id="GO:0044550">
    <property type="term" value="P:secondary metabolite biosynthetic process"/>
    <property type="evidence" value="ECO:0007669"/>
    <property type="project" value="TreeGrafter"/>
</dbReference>
<name>W9CL91_SCLBF</name>
<proteinExistence type="inferred from homology"/>
<evidence type="ECO:0000256" key="4">
    <source>
        <dbReference type="ARBA" id="ARBA00022801"/>
    </source>
</evidence>
<evidence type="ECO:0000256" key="2">
    <source>
        <dbReference type="ARBA" id="ARBA00006759"/>
    </source>
</evidence>
<dbReference type="SMART" id="SM00849">
    <property type="entry name" value="Lactamase_B"/>
    <property type="match status" value="1"/>
</dbReference>
<dbReference type="InterPro" id="IPR036388">
    <property type="entry name" value="WH-like_DNA-bd_sf"/>
</dbReference>
<keyword evidence="5" id="KW-0862">Zinc</keyword>
<dbReference type="PANTHER" id="PTHR23131">
    <property type="entry name" value="ENDORIBONUCLEASE LACTB2"/>
    <property type="match status" value="1"/>
</dbReference>
<dbReference type="OrthoDB" id="17458at2759"/>
<keyword evidence="4" id="KW-0378">Hydrolase</keyword>
<comment type="similarity">
    <text evidence="2">Belongs to the metallo-beta-lactamase superfamily. Glyoxalase II family.</text>
</comment>
<dbReference type="SUPFAM" id="SSF56281">
    <property type="entry name" value="Metallo-hydrolase/oxidoreductase"/>
    <property type="match status" value="1"/>
</dbReference>
<evidence type="ECO:0000256" key="1">
    <source>
        <dbReference type="ARBA" id="ARBA00001947"/>
    </source>
</evidence>
<dbReference type="HOGENOM" id="CLU_048478_1_3_1"/>
<comment type="cofactor">
    <cofactor evidence="1">
        <name>Zn(2+)</name>
        <dbReference type="ChEBI" id="CHEBI:29105"/>
    </cofactor>
</comment>
<dbReference type="GO" id="GO:0016787">
    <property type="term" value="F:hydrolase activity"/>
    <property type="evidence" value="ECO:0007669"/>
    <property type="project" value="UniProtKB-KW"/>
</dbReference>
<evidence type="ECO:0000256" key="3">
    <source>
        <dbReference type="ARBA" id="ARBA00022723"/>
    </source>
</evidence>
<dbReference type="InterPro" id="IPR047921">
    <property type="entry name" value="LACTB2-like_MBL-fold"/>
</dbReference>
<feature type="domain" description="Metallo-beta-lactamase" evidence="6">
    <location>
        <begin position="70"/>
        <end position="224"/>
    </location>
</feature>
<dbReference type="Gene3D" id="1.10.10.10">
    <property type="entry name" value="Winged helix-like DNA-binding domain superfamily/Winged helix DNA-binding domain"/>
    <property type="match status" value="1"/>
</dbReference>